<dbReference type="EnsemblMetazoa" id="XM_011407633.2">
    <property type="protein sequence ID" value="XP_011405935.2"/>
    <property type="gene ID" value="LOC105313859"/>
</dbReference>
<evidence type="ECO:0000313" key="2">
    <source>
        <dbReference type="EnsemblMetazoa" id="XP_011405935.2"/>
    </source>
</evidence>
<accession>A0AAN0IPB5</accession>
<evidence type="ECO:0000256" key="1">
    <source>
        <dbReference type="SAM" id="Phobius"/>
    </source>
</evidence>
<feature type="transmembrane region" description="Helical" evidence="1">
    <location>
        <begin position="533"/>
        <end position="553"/>
    </location>
</feature>
<keyword evidence="1" id="KW-0472">Membrane</keyword>
<dbReference type="GeneID" id="105313859"/>
<name>A0AAN0IPB5_AMPQE</name>
<dbReference type="Proteomes" id="UP000007879">
    <property type="component" value="Unassembled WGS sequence"/>
</dbReference>
<dbReference type="AlphaFoldDB" id="A0AAN0IPB5"/>
<dbReference type="Gene3D" id="1.20.1070.10">
    <property type="entry name" value="Rhodopsin 7-helix transmembrane proteins"/>
    <property type="match status" value="1"/>
</dbReference>
<protein>
    <submittedName>
        <fullName evidence="2">Uncharacterized protein</fullName>
    </submittedName>
</protein>
<dbReference type="RefSeq" id="XP_011405935.2">
    <property type="nucleotide sequence ID" value="XM_011407633.2"/>
</dbReference>
<proteinExistence type="predicted"/>
<keyword evidence="1" id="KW-0812">Transmembrane</keyword>
<dbReference type="KEGG" id="aqu:105313859"/>
<evidence type="ECO:0000313" key="3">
    <source>
        <dbReference type="Proteomes" id="UP000007879"/>
    </source>
</evidence>
<reference evidence="2" key="2">
    <citation type="submission" date="2024-06" db="UniProtKB">
        <authorList>
            <consortium name="EnsemblMetazoa"/>
        </authorList>
    </citation>
    <scope>IDENTIFICATION</scope>
</reference>
<keyword evidence="1" id="KW-1133">Transmembrane helix</keyword>
<keyword evidence="3" id="KW-1185">Reference proteome</keyword>
<sequence>MTGLISSASSVNNKDYDLAVFESRLFTTAVIAGLNASDDPIRTISCSFVSLTAQHIGNQSLDRIECNVREYPPNEQLMLNVAQRIFKTINLLVSEDFQQFHFSEFGFCNESYTTSSIYGNYTWPEVALTSSRTSSSVSHSCNFHCGSVTRICRVTGWDIPDYSQCGVSAGTFLIYDIHESELVRDSYTINQGYAFGLICGLFCSSSPTGEEFKWFDSNGNEVKNLSKFIKSSFTSTNNGTRLLNKGVSISDFKGLYSQQYIEDTFEFESMDVAYLISYIDFDREGDFILPDTYISGSYTCRSSSGNYSQTVSVNTRNPNGPFSQFFFRFTTFFTNISLTDVEDKDYTLEVFEANIFYEADVVDGFNSTTNPIRTIYCHFVPLMEEDVTGDRVECDVREYPPNSSFVAVVWHNISTFISDTDNNAFQSIVMSVTGFCNQSQTESLDFGVHTWSESFGNTILTLPCGNRPMMNVTRMCQTTGVGWENPDYSQCETSTCENDTIVTNRGTFQWPEIPVESFVDLPCPHGVSYTLQFLFAFFNAFQGFFIFIFFVVLSSDARAAWKSLLCPCFVKKMQMTSKYYLSSNKKRSNYICSNTYSSSAFESKDSTLNEKSGDKIYLPPLVEEDDVPADHGSQKKSSDLDLVELKGARVKRHSTRKHTSHHVEQVDVDFFDNDRNASL</sequence>
<organism evidence="2 3">
    <name type="scientific">Amphimedon queenslandica</name>
    <name type="common">Sponge</name>
    <dbReference type="NCBI Taxonomy" id="400682"/>
    <lineage>
        <taxon>Eukaryota</taxon>
        <taxon>Metazoa</taxon>
        <taxon>Porifera</taxon>
        <taxon>Demospongiae</taxon>
        <taxon>Heteroscleromorpha</taxon>
        <taxon>Haplosclerida</taxon>
        <taxon>Niphatidae</taxon>
        <taxon>Amphimedon</taxon>
    </lineage>
</organism>
<reference evidence="3" key="1">
    <citation type="journal article" date="2010" name="Nature">
        <title>The Amphimedon queenslandica genome and the evolution of animal complexity.</title>
        <authorList>
            <person name="Srivastava M."/>
            <person name="Simakov O."/>
            <person name="Chapman J."/>
            <person name="Fahey B."/>
            <person name="Gauthier M.E."/>
            <person name="Mitros T."/>
            <person name="Richards G.S."/>
            <person name="Conaco C."/>
            <person name="Dacre M."/>
            <person name="Hellsten U."/>
            <person name="Larroux C."/>
            <person name="Putnam N.H."/>
            <person name="Stanke M."/>
            <person name="Adamska M."/>
            <person name="Darling A."/>
            <person name="Degnan S.M."/>
            <person name="Oakley T.H."/>
            <person name="Plachetzki D.C."/>
            <person name="Zhai Y."/>
            <person name="Adamski M."/>
            <person name="Calcino A."/>
            <person name="Cummins S.F."/>
            <person name="Goodstein D.M."/>
            <person name="Harris C."/>
            <person name="Jackson D.J."/>
            <person name="Leys S.P."/>
            <person name="Shu S."/>
            <person name="Woodcroft B.J."/>
            <person name="Vervoort M."/>
            <person name="Kosik K.S."/>
            <person name="Manning G."/>
            <person name="Degnan B.M."/>
            <person name="Rokhsar D.S."/>
        </authorList>
    </citation>
    <scope>NUCLEOTIDE SEQUENCE [LARGE SCALE GENOMIC DNA]</scope>
</reference>